<dbReference type="InterPro" id="IPR004568">
    <property type="entry name" value="Ppantetheine-prot_Trfase_dom"/>
</dbReference>
<keyword evidence="7" id="KW-0521">NADP</keyword>
<name>A0A9W7ZZA0_9FUNG</name>
<evidence type="ECO:0000313" key="15">
    <source>
        <dbReference type="Proteomes" id="UP001150538"/>
    </source>
</evidence>
<dbReference type="GO" id="GO:0008897">
    <property type="term" value="F:holo-[acyl-carrier-protein] synthase activity"/>
    <property type="evidence" value="ECO:0007669"/>
    <property type="project" value="InterPro"/>
</dbReference>
<comment type="catalytic activity">
    <reaction evidence="11">
        <text>a (3R)-hydroxyacyl-[ACP] + NADP(+) = a 3-oxoacyl-[ACP] + NADPH + H(+)</text>
        <dbReference type="Rhea" id="RHEA:17397"/>
        <dbReference type="Rhea" id="RHEA-COMP:9916"/>
        <dbReference type="Rhea" id="RHEA-COMP:9945"/>
        <dbReference type="ChEBI" id="CHEBI:15378"/>
        <dbReference type="ChEBI" id="CHEBI:57783"/>
        <dbReference type="ChEBI" id="CHEBI:58349"/>
        <dbReference type="ChEBI" id="CHEBI:78776"/>
        <dbReference type="ChEBI" id="CHEBI:78827"/>
        <dbReference type="EC" id="1.1.1.100"/>
    </reaction>
</comment>
<dbReference type="GO" id="GO:0006633">
    <property type="term" value="P:fatty acid biosynthetic process"/>
    <property type="evidence" value="ECO:0007669"/>
    <property type="project" value="InterPro"/>
</dbReference>
<comment type="caution">
    <text evidence="14">The sequence shown here is derived from an EMBL/GenBank/DDBJ whole genome shotgun (WGS) entry which is preliminary data.</text>
</comment>
<evidence type="ECO:0000256" key="4">
    <source>
        <dbReference type="ARBA" id="ARBA00022679"/>
    </source>
</evidence>
<accession>A0A9W7ZZA0</accession>
<keyword evidence="3" id="KW-0597">Phosphoprotein</keyword>
<keyword evidence="15" id="KW-1185">Reference proteome</keyword>
<dbReference type="NCBIfam" id="TIGR00556">
    <property type="entry name" value="pantethn_trn"/>
    <property type="match status" value="1"/>
</dbReference>
<organism evidence="14 15">
    <name type="scientific">Mycoemilia scoparia</name>
    <dbReference type="NCBI Taxonomy" id="417184"/>
    <lineage>
        <taxon>Eukaryota</taxon>
        <taxon>Fungi</taxon>
        <taxon>Fungi incertae sedis</taxon>
        <taxon>Zoopagomycota</taxon>
        <taxon>Kickxellomycotina</taxon>
        <taxon>Kickxellomycetes</taxon>
        <taxon>Kickxellales</taxon>
        <taxon>Kickxellaceae</taxon>
        <taxon>Mycoemilia</taxon>
    </lineage>
</organism>
<dbReference type="SUPFAM" id="SSF56214">
    <property type="entry name" value="4'-phosphopantetheinyl transferase"/>
    <property type="match status" value="1"/>
</dbReference>
<evidence type="ECO:0000256" key="7">
    <source>
        <dbReference type="ARBA" id="ARBA00022857"/>
    </source>
</evidence>
<keyword evidence="14" id="KW-0012">Acyltransferase</keyword>
<feature type="domain" description="4'-phosphopantetheinyl transferase" evidence="13">
    <location>
        <begin position="39"/>
        <end position="161"/>
    </location>
</feature>
<reference evidence="14" key="1">
    <citation type="submission" date="2022-07" db="EMBL/GenBank/DDBJ databases">
        <title>Phylogenomic reconstructions and comparative analyses of Kickxellomycotina fungi.</title>
        <authorList>
            <person name="Reynolds N.K."/>
            <person name="Stajich J.E."/>
            <person name="Barry K."/>
            <person name="Grigoriev I.V."/>
            <person name="Crous P."/>
            <person name="Smith M.E."/>
        </authorList>
    </citation>
    <scope>NUCLEOTIDE SEQUENCE</scope>
    <source>
        <strain evidence="14">NBRC 100468</strain>
    </source>
</reference>
<keyword evidence="6" id="KW-0460">Magnesium</keyword>
<sequence length="164" mass="17136">SPTTESTDAEVDFTRQILESLATKQQIESANGADGTQQGVGVDVELVSAINTGNTTFIERNFTPAEIEYCSRQPDPQSSFAGKWCAKEAVVKAVSSLNIQSEKVWTKGAAAPLNEIEVISGPSGAPEITFYGDAKAAVSKAGAQDVKVSISHSGNYAVAVAIAK</sequence>
<comment type="similarity">
    <text evidence="1">Belongs to the thiolase-like superfamily. Fungal fatty acid synthetase subunit alpha family.</text>
</comment>
<keyword evidence="8" id="KW-0560">Oxidoreductase</keyword>
<dbReference type="GO" id="GO:0000287">
    <property type="term" value="F:magnesium ion binding"/>
    <property type="evidence" value="ECO:0007669"/>
    <property type="project" value="InterPro"/>
</dbReference>
<evidence type="ECO:0000256" key="8">
    <source>
        <dbReference type="ARBA" id="ARBA00023002"/>
    </source>
</evidence>
<dbReference type="GO" id="GO:0004321">
    <property type="term" value="F:fatty-acyl-CoA synthase activity"/>
    <property type="evidence" value="ECO:0007669"/>
    <property type="project" value="UniProtKB-EC"/>
</dbReference>
<dbReference type="EMBL" id="JANBPU010000108">
    <property type="protein sequence ID" value="KAJ1916305.1"/>
    <property type="molecule type" value="Genomic_DNA"/>
</dbReference>
<dbReference type="Pfam" id="PF01648">
    <property type="entry name" value="ACPS"/>
    <property type="match status" value="1"/>
</dbReference>
<feature type="non-terminal residue" evidence="14">
    <location>
        <position position="1"/>
    </location>
</feature>
<dbReference type="AlphaFoldDB" id="A0A9W7ZZA0"/>
<evidence type="ECO:0000256" key="10">
    <source>
        <dbReference type="ARBA" id="ARBA00048237"/>
    </source>
</evidence>
<evidence type="ECO:0000259" key="13">
    <source>
        <dbReference type="Pfam" id="PF01648"/>
    </source>
</evidence>
<dbReference type="InterPro" id="IPR037143">
    <property type="entry name" value="4-PPantetheinyl_Trfase_dom_sf"/>
</dbReference>
<dbReference type="Gene3D" id="3.90.470.20">
    <property type="entry name" value="4'-phosphopantetheinyl transferase domain"/>
    <property type="match status" value="1"/>
</dbReference>
<keyword evidence="2" id="KW-0596">Phosphopantetheine</keyword>
<dbReference type="EC" id="2.3.1.86" evidence="14"/>
<evidence type="ECO:0000256" key="6">
    <source>
        <dbReference type="ARBA" id="ARBA00022842"/>
    </source>
</evidence>
<evidence type="ECO:0000313" key="14">
    <source>
        <dbReference type="EMBL" id="KAJ1916305.1"/>
    </source>
</evidence>
<evidence type="ECO:0000256" key="11">
    <source>
        <dbReference type="ARBA" id="ARBA00048508"/>
    </source>
</evidence>
<dbReference type="Proteomes" id="UP001150538">
    <property type="component" value="Unassembled WGS sequence"/>
</dbReference>
<gene>
    <name evidence="14" type="primary">fas2_1</name>
    <name evidence="14" type="ORF">H4219_003874</name>
</gene>
<keyword evidence="5" id="KW-0479">Metal-binding</keyword>
<evidence type="ECO:0000256" key="12">
    <source>
        <dbReference type="ARBA" id="ARBA00049541"/>
    </source>
</evidence>
<dbReference type="FunFam" id="3.90.470.20:FF:000005">
    <property type="entry name" value="Fatty acid synthase alpha subunit FasA"/>
    <property type="match status" value="1"/>
</dbReference>
<dbReference type="GO" id="GO:0004315">
    <property type="term" value="F:3-oxoacyl-[acyl-carrier-protein] synthase activity"/>
    <property type="evidence" value="ECO:0007669"/>
    <property type="project" value="UniProtKB-EC"/>
</dbReference>
<evidence type="ECO:0000256" key="3">
    <source>
        <dbReference type="ARBA" id="ARBA00022553"/>
    </source>
</evidence>
<dbReference type="GO" id="GO:0004316">
    <property type="term" value="F:3-oxoacyl-[acyl-carrier-protein] reductase (NADPH) activity"/>
    <property type="evidence" value="ECO:0007669"/>
    <property type="project" value="UniProtKB-EC"/>
</dbReference>
<evidence type="ECO:0000256" key="9">
    <source>
        <dbReference type="ARBA" id="ARBA00023268"/>
    </source>
</evidence>
<evidence type="ECO:0000256" key="2">
    <source>
        <dbReference type="ARBA" id="ARBA00022450"/>
    </source>
</evidence>
<comment type="catalytic activity">
    <reaction evidence="10">
        <text>acetyl-CoA + n malonyl-CoA + 2n NADPH + 4n H(+) = a long-chain-acyl-CoA + n CoA + n CO2 + 2n NADP(+).</text>
        <dbReference type="EC" id="2.3.1.86"/>
    </reaction>
</comment>
<evidence type="ECO:0000256" key="1">
    <source>
        <dbReference type="ARBA" id="ARBA00007485"/>
    </source>
</evidence>
<proteinExistence type="inferred from homology"/>
<dbReference type="OrthoDB" id="2015551at2759"/>
<evidence type="ECO:0000256" key="5">
    <source>
        <dbReference type="ARBA" id="ARBA00022723"/>
    </source>
</evidence>
<dbReference type="InterPro" id="IPR008278">
    <property type="entry name" value="4-PPantetheinyl_Trfase_dom"/>
</dbReference>
<keyword evidence="4 14" id="KW-0808">Transferase</keyword>
<comment type="catalytic activity">
    <reaction evidence="12">
        <text>a fatty acyl-[ACP] + malonyl-[ACP] + H(+) = a 3-oxoacyl-[ACP] + holo-[ACP] + CO2</text>
        <dbReference type="Rhea" id="RHEA:22836"/>
        <dbReference type="Rhea" id="RHEA-COMP:9623"/>
        <dbReference type="Rhea" id="RHEA-COMP:9685"/>
        <dbReference type="Rhea" id="RHEA-COMP:9916"/>
        <dbReference type="Rhea" id="RHEA-COMP:14125"/>
        <dbReference type="ChEBI" id="CHEBI:15378"/>
        <dbReference type="ChEBI" id="CHEBI:16526"/>
        <dbReference type="ChEBI" id="CHEBI:64479"/>
        <dbReference type="ChEBI" id="CHEBI:78449"/>
        <dbReference type="ChEBI" id="CHEBI:78776"/>
        <dbReference type="ChEBI" id="CHEBI:138651"/>
        <dbReference type="EC" id="2.3.1.41"/>
    </reaction>
</comment>
<protein>
    <submittedName>
        <fullName evidence="14">Fatty acid synthase alpha subunit Lsd1</fullName>
        <ecNumber evidence="14">2.3.1.86</ecNumber>
    </submittedName>
</protein>
<keyword evidence="9" id="KW-0511">Multifunctional enzyme</keyword>